<sequence length="108" mass="12149">MKAQTSIILAIIFALLVATFAVINVNAVPVNFLFFTREAPLILIILISVLMGSMITASFGFVKIYQLQRTIRQLKQEKQENTAYGEQELLDSNEESNEDEADTNHSKQ</sequence>
<evidence type="ECO:0000256" key="5">
    <source>
        <dbReference type="SAM" id="MobiDB-lite"/>
    </source>
</evidence>
<reference evidence="8 9" key="1">
    <citation type="journal article" date="2019" name="Int. J. Syst. Evol. Microbiol.">
        <title>The Global Catalogue of Microorganisms (GCM) 10K type strain sequencing project: providing services to taxonomists for standard genome sequencing and annotation.</title>
        <authorList>
            <consortium name="The Broad Institute Genomics Platform"/>
            <consortium name="The Broad Institute Genome Sequencing Center for Infectious Disease"/>
            <person name="Wu L."/>
            <person name="Ma J."/>
        </authorList>
    </citation>
    <scope>NUCLEOTIDE SEQUENCE [LARGE SCALE GENOMIC DNA]</scope>
    <source>
        <strain evidence="8 9">JCM 12389</strain>
    </source>
</reference>
<feature type="domain" description="Lipopolysaccharide assembly protein A" evidence="7">
    <location>
        <begin position="24"/>
        <end position="80"/>
    </location>
</feature>
<evidence type="ECO:0000259" key="7">
    <source>
        <dbReference type="Pfam" id="PF06305"/>
    </source>
</evidence>
<evidence type="ECO:0000313" key="8">
    <source>
        <dbReference type="EMBL" id="GAA0483294.1"/>
    </source>
</evidence>
<evidence type="ECO:0000256" key="1">
    <source>
        <dbReference type="ARBA" id="ARBA00022475"/>
    </source>
</evidence>
<accession>A0ABN1AT24</accession>
<dbReference type="EMBL" id="BAAADO010000001">
    <property type="protein sequence ID" value="GAA0483294.1"/>
    <property type="molecule type" value="Genomic_DNA"/>
</dbReference>
<dbReference type="RefSeq" id="WP_343837249.1">
    <property type="nucleotide sequence ID" value="NZ_BAAADO010000001.1"/>
</dbReference>
<protein>
    <submittedName>
        <fullName evidence="8">Lipopolysaccharide assembly protein LapA domain-containing protein</fullName>
    </submittedName>
</protein>
<gene>
    <name evidence="8" type="ORF">GCM10008986_05400</name>
</gene>
<feature type="transmembrane region" description="Helical" evidence="6">
    <location>
        <begin position="7"/>
        <end position="27"/>
    </location>
</feature>
<organism evidence="8 9">
    <name type="scientific">Salinibacillus aidingensis</name>
    <dbReference type="NCBI Taxonomy" id="237684"/>
    <lineage>
        <taxon>Bacteria</taxon>
        <taxon>Bacillati</taxon>
        <taxon>Bacillota</taxon>
        <taxon>Bacilli</taxon>
        <taxon>Bacillales</taxon>
        <taxon>Bacillaceae</taxon>
        <taxon>Salinibacillus</taxon>
    </lineage>
</organism>
<keyword evidence="2 6" id="KW-0812">Transmembrane</keyword>
<keyword evidence="3 6" id="KW-1133">Transmembrane helix</keyword>
<comment type="caution">
    <text evidence="8">The sequence shown here is derived from an EMBL/GenBank/DDBJ whole genome shotgun (WGS) entry which is preliminary data.</text>
</comment>
<keyword evidence="1" id="KW-1003">Cell membrane</keyword>
<evidence type="ECO:0000256" key="4">
    <source>
        <dbReference type="ARBA" id="ARBA00023136"/>
    </source>
</evidence>
<feature type="compositionally biased region" description="Acidic residues" evidence="5">
    <location>
        <begin position="88"/>
        <end position="101"/>
    </location>
</feature>
<feature type="transmembrane region" description="Helical" evidence="6">
    <location>
        <begin position="39"/>
        <end position="62"/>
    </location>
</feature>
<evidence type="ECO:0000256" key="6">
    <source>
        <dbReference type="SAM" id="Phobius"/>
    </source>
</evidence>
<name>A0ABN1AT24_9BACI</name>
<dbReference type="Pfam" id="PF06305">
    <property type="entry name" value="LapA_dom"/>
    <property type="match status" value="1"/>
</dbReference>
<evidence type="ECO:0000256" key="2">
    <source>
        <dbReference type="ARBA" id="ARBA00022692"/>
    </source>
</evidence>
<evidence type="ECO:0000256" key="3">
    <source>
        <dbReference type="ARBA" id="ARBA00022989"/>
    </source>
</evidence>
<dbReference type="InterPro" id="IPR010445">
    <property type="entry name" value="LapA_dom"/>
</dbReference>
<evidence type="ECO:0000313" key="9">
    <source>
        <dbReference type="Proteomes" id="UP001500880"/>
    </source>
</evidence>
<dbReference type="PANTHER" id="PTHR41335">
    <property type="entry name" value="MEMBRANE PROTEIN-RELATED"/>
    <property type="match status" value="1"/>
</dbReference>
<dbReference type="PANTHER" id="PTHR41335:SF1">
    <property type="entry name" value="MEMBRANE PROTEIN"/>
    <property type="match status" value="1"/>
</dbReference>
<feature type="region of interest" description="Disordered" evidence="5">
    <location>
        <begin position="78"/>
        <end position="108"/>
    </location>
</feature>
<dbReference type="Proteomes" id="UP001500880">
    <property type="component" value="Unassembled WGS sequence"/>
</dbReference>
<keyword evidence="4 6" id="KW-0472">Membrane</keyword>
<proteinExistence type="predicted"/>
<keyword evidence="9" id="KW-1185">Reference proteome</keyword>